<sequence>MSTITETNHTDKPTPATSILSLSVLGFNSSLPSLPYEVIDLIFEYGDINFKVIAKSDEYTTGIYNAEKIFCSLEIPLINSTNYKIIDAEVGCMSHDQGWSGYPDDHNTYNNSWTWGEIAVEKTHTCTLPPEELEESLANEKFMLKDIKQYNGIREKKKKRAIFEKKLANNETRLKFFTNLHAVEEWQTHKFLLEEDKVVTLEPGDTIHIILRSMFPGWGIYAKDAYIIVRIRV</sequence>
<accession>A0AAD5XVT4</accession>
<protein>
    <submittedName>
        <fullName evidence="1">Uncharacterized protein</fullName>
    </submittedName>
</protein>
<gene>
    <name evidence="1" type="ORF">HK099_008533</name>
</gene>
<proteinExistence type="predicted"/>
<evidence type="ECO:0000313" key="2">
    <source>
        <dbReference type="Proteomes" id="UP001211065"/>
    </source>
</evidence>
<evidence type="ECO:0000313" key="1">
    <source>
        <dbReference type="EMBL" id="KAJ3209276.1"/>
    </source>
</evidence>
<dbReference type="EMBL" id="JADGJW010000949">
    <property type="protein sequence ID" value="KAJ3209276.1"/>
    <property type="molecule type" value="Genomic_DNA"/>
</dbReference>
<dbReference type="Proteomes" id="UP001211065">
    <property type="component" value="Unassembled WGS sequence"/>
</dbReference>
<organism evidence="1 2">
    <name type="scientific">Clydaea vesicula</name>
    <dbReference type="NCBI Taxonomy" id="447962"/>
    <lineage>
        <taxon>Eukaryota</taxon>
        <taxon>Fungi</taxon>
        <taxon>Fungi incertae sedis</taxon>
        <taxon>Chytridiomycota</taxon>
        <taxon>Chytridiomycota incertae sedis</taxon>
        <taxon>Chytridiomycetes</taxon>
        <taxon>Lobulomycetales</taxon>
        <taxon>Lobulomycetaceae</taxon>
        <taxon>Clydaea</taxon>
    </lineage>
</organism>
<reference evidence="1" key="1">
    <citation type="submission" date="2020-05" db="EMBL/GenBank/DDBJ databases">
        <title>Phylogenomic resolution of chytrid fungi.</title>
        <authorList>
            <person name="Stajich J.E."/>
            <person name="Amses K."/>
            <person name="Simmons R."/>
            <person name="Seto K."/>
            <person name="Myers J."/>
            <person name="Bonds A."/>
            <person name="Quandt C.A."/>
            <person name="Barry K."/>
            <person name="Liu P."/>
            <person name="Grigoriev I."/>
            <person name="Longcore J.E."/>
            <person name="James T.Y."/>
        </authorList>
    </citation>
    <scope>NUCLEOTIDE SEQUENCE</scope>
    <source>
        <strain evidence="1">JEL0476</strain>
    </source>
</reference>
<keyword evidence="2" id="KW-1185">Reference proteome</keyword>
<name>A0AAD5XVT4_9FUNG</name>
<comment type="caution">
    <text evidence="1">The sequence shown here is derived from an EMBL/GenBank/DDBJ whole genome shotgun (WGS) entry which is preliminary data.</text>
</comment>
<dbReference type="AlphaFoldDB" id="A0AAD5XVT4"/>